<evidence type="ECO:0000313" key="15">
    <source>
        <dbReference type="Proteomes" id="UP000549394"/>
    </source>
</evidence>
<dbReference type="EC" id="5.4.2.8" evidence="5 13"/>
<reference evidence="14 15" key="1">
    <citation type="submission" date="2020-08" db="EMBL/GenBank/DDBJ databases">
        <authorList>
            <person name="Hejnol A."/>
        </authorList>
    </citation>
    <scope>NUCLEOTIDE SEQUENCE [LARGE SCALE GENOMIC DNA]</scope>
</reference>
<evidence type="ECO:0000256" key="6">
    <source>
        <dbReference type="ARBA" id="ARBA00022490"/>
    </source>
</evidence>
<dbReference type="OrthoDB" id="10264771at2759"/>
<protein>
    <recommendedName>
        <fullName evidence="5 13">Phosphomannomutase</fullName>
        <ecNumber evidence="5 13">5.4.2.8</ecNumber>
    </recommendedName>
</protein>
<dbReference type="PANTHER" id="PTHR10466:SF0">
    <property type="entry name" value="PHOSPHOMANNOMUTASE"/>
    <property type="match status" value="1"/>
</dbReference>
<comment type="cofactor">
    <cofactor evidence="12">
        <name>Mg(2+)</name>
        <dbReference type="ChEBI" id="CHEBI:18420"/>
    </cofactor>
</comment>
<feature type="binding site" evidence="11">
    <location>
        <position position="189"/>
    </location>
    <ligand>
        <name>alpha-D-mannose 1-phosphate</name>
        <dbReference type="ChEBI" id="CHEBI:58409"/>
    </ligand>
</feature>
<dbReference type="InterPro" id="IPR023214">
    <property type="entry name" value="HAD_sf"/>
</dbReference>
<proteinExistence type="inferred from homology"/>
<dbReference type="InterPro" id="IPR005002">
    <property type="entry name" value="PMM"/>
</dbReference>
<feature type="binding site" evidence="12">
    <location>
        <position position="12"/>
    </location>
    <ligand>
        <name>Mg(2+)</name>
        <dbReference type="ChEBI" id="CHEBI:18420"/>
        <label>1</label>
    </ligand>
</feature>
<evidence type="ECO:0000256" key="5">
    <source>
        <dbReference type="ARBA" id="ARBA00012730"/>
    </source>
</evidence>
<dbReference type="SFLD" id="SFLDG01140">
    <property type="entry name" value="C2.B:_Phosphomannomutase_and_P"/>
    <property type="match status" value="1"/>
</dbReference>
<dbReference type="SFLD" id="SFLDG01143">
    <property type="entry name" value="C2.B.3:_Phosphomannomutase_Lik"/>
    <property type="match status" value="1"/>
</dbReference>
<feature type="binding site" evidence="12">
    <location>
        <position position="217"/>
    </location>
    <ligand>
        <name>Mg(2+)</name>
        <dbReference type="ChEBI" id="CHEBI:18420"/>
        <label>1</label>
    </ligand>
</feature>
<dbReference type="PANTHER" id="PTHR10466">
    <property type="entry name" value="PHOSPHOMANNOMUTASE"/>
    <property type="match status" value="1"/>
</dbReference>
<dbReference type="CDD" id="cd02585">
    <property type="entry name" value="HAD_PMM"/>
    <property type="match status" value="1"/>
</dbReference>
<evidence type="ECO:0000256" key="11">
    <source>
        <dbReference type="PIRSR" id="PIRSR605002-2"/>
    </source>
</evidence>
<dbReference type="SUPFAM" id="SSF56784">
    <property type="entry name" value="HAD-like"/>
    <property type="match status" value="1"/>
</dbReference>
<evidence type="ECO:0000256" key="2">
    <source>
        <dbReference type="ARBA" id="ARBA00004699"/>
    </source>
</evidence>
<sequence length="257" mass="29653">MARNKSRVLLFDVDNTLTPSRNKIEPHMEQLMLELREKFLLGVVSGSDLHKIAYQMTSCPNKNSFDELFKRYNYVFLENGLVAYRQAELISKKCIREFLGETKVQEFINLALSELAKITLPVKRGHFIECRTGLINVSPIGRSCSQAEREAFVEYDREYKIREKLMTKFGENYPDGELSFAIGGQISIDVFPTGWDKTICLQHLVDDGIEEIHFFGDRIYPGGNDWGIYHDPRTIGHIVKNPDDTMRQLLELLEILD</sequence>
<dbReference type="Gene3D" id="3.40.50.1000">
    <property type="entry name" value="HAD superfamily/HAD-like"/>
    <property type="match status" value="1"/>
</dbReference>
<dbReference type="GO" id="GO:0004615">
    <property type="term" value="F:phosphomannomutase activity"/>
    <property type="evidence" value="ECO:0007669"/>
    <property type="project" value="UniProtKB-EC"/>
</dbReference>
<keyword evidence="15" id="KW-1185">Reference proteome</keyword>
<evidence type="ECO:0000256" key="7">
    <source>
        <dbReference type="ARBA" id="ARBA00022723"/>
    </source>
</evidence>
<comment type="catalytic activity">
    <reaction evidence="13">
        <text>alpha-D-mannose 1-phosphate = D-mannose 6-phosphate</text>
        <dbReference type="Rhea" id="RHEA:11140"/>
        <dbReference type="ChEBI" id="CHEBI:58409"/>
        <dbReference type="ChEBI" id="CHEBI:58735"/>
        <dbReference type="EC" id="5.4.2.8"/>
    </reaction>
</comment>
<feature type="binding site" evidence="11">
    <location>
        <position position="149"/>
    </location>
    <ligand>
        <name>alpha-D-mannose 1-phosphate</name>
        <dbReference type="ChEBI" id="CHEBI:58409"/>
    </ligand>
</feature>
<feature type="active site" description="Nucleophile" evidence="10">
    <location>
        <position position="12"/>
    </location>
</feature>
<dbReference type="EMBL" id="CAJFCJ010000008">
    <property type="protein sequence ID" value="CAD5118324.1"/>
    <property type="molecule type" value="Genomic_DNA"/>
</dbReference>
<feature type="binding site" evidence="11">
    <location>
        <position position="142"/>
    </location>
    <ligand>
        <name>alpha-D-mannose 1-phosphate</name>
        <dbReference type="ChEBI" id="CHEBI:58409"/>
    </ligand>
</feature>
<dbReference type="InterPro" id="IPR036412">
    <property type="entry name" value="HAD-like_sf"/>
</dbReference>
<feature type="binding site" evidence="11">
    <location>
        <position position="187"/>
    </location>
    <ligand>
        <name>alpha-D-mannose 1-phosphate</name>
        <dbReference type="ChEBI" id="CHEBI:58409"/>
    </ligand>
</feature>
<dbReference type="UniPathway" id="UPA00126">
    <property type="reaction ID" value="UER00424"/>
</dbReference>
<gene>
    <name evidence="14" type="ORF">DGYR_LOCUS6717</name>
</gene>
<dbReference type="NCBIfam" id="TIGR01484">
    <property type="entry name" value="HAD-SF-IIB"/>
    <property type="match status" value="1"/>
</dbReference>
<feature type="binding site" evidence="11">
    <location>
        <position position="21"/>
    </location>
    <ligand>
        <name>alpha-D-mannose 1-phosphate</name>
        <dbReference type="ChEBI" id="CHEBI:58409"/>
    </ligand>
</feature>
<feature type="binding site" evidence="11">
    <location>
        <position position="131"/>
    </location>
    <ligand>
        <name>alpha-D-mannose 1-phosphate</name>
        <dbReference type="ChEBI" id="CHEBI:58409"/>
    </ligand>
</feature>
<comment type="function">
    <text evidence="13">Involved in the synthesis of the GDP-mannose and dolichol-phosphate-mannose required for a number of critical mannosyl transfer reactions.</text>
</comment>
<dbReference type="SFLD" id="SFLDS00003">
    <property type="entry name" value="Haloacid_Dehalogenase"/>
    <property type="match status" value="1"/>
</dbReference>
<evidence type="ECO:0000256" key="1">
    <source>
        <dbReference type="ARBA" id="ARBA00004496"/>
    </source>
</evidence>
<dbReference type="GO" id="GO:0009298">
    <property type="term" value="P:GDP-mannose biosynthetic process"/>
    <property type="evidence" value="ECO:0007669"/>
    <property type="project" value="UniProtKB-UniPathway"/>
</dbReference>
<dbReference type="InterPro" id="IPR006379">
    <property type="entry name" value="HAD-SF_hydro_IIB"/>
</dbReference>
<comment type="similarity">
    <text evidence="3 13">Belongs to the eukaryotic PMM family.</text>
</comment>
<feature type="binding site" evidence="12">
    <location>
        <position position="14"/>
    </location>
    <ligand>
        <name>Mg(2+)</name>
        <dbReference type="ChEBI" id="CHEBI:18420"/>
        <label>1</label>
    </ligand>
</feature>
<evidence type="ECO:0000256" key="10">
    <source>
        <dbReference type="PIRSR" id="PIRSR605002-1"/>
    </source>
</evidence>
<comment type="subunit">
    <text evidence="4 13">Homodimer.</text>
</comment>
<comment type="subcellular location">
    <subcellularLocation>
        <location evidence="1 13">Cytoplasm</location>
    </subcellularLocation>
</comment>
<dbReference type="InterPro" id="IPR043169">
    <property type="entry name" value="PMM_cap"/>
</dbReference>
<feature type="active site" description="Proton donor/acceptor" evidence="10">
    <location>
        <position position="14"/>
    </location>
</feature>
<feature type="binding site" evidence="12">
    <location>
        <position position="229"/>
    </location>
    <ligand>
        <name>Mg(2+)</name>
        <dbReference type="ChEBI" id="CHEBI:18420"/>
        <label>1</label>
    </ligand>
</feature>
<accession>A0A7I8VPZ7</accession>
<evidence type="ECO:0000256" key="3">
    <source>
        <dbReference type="ARBA" id="ARBA00009736"/>
    </source>
</evidence>
<dbReference type="FunFam" id="3.30.1240.20:FF:000001">
    <property type="entry name" value="Phosphomannomutase"/>
    <property type="match status" value="1"/>
</dbReference>
<dbReference type="GO" id="GO:0006487">
    <property type="term" value="P:protein N-linked glycosylation"/>
    <property type="evidence" value="ECO:0007669"/>
    <property type="project" value="TreeGrafter"/>
</dbReference>
<keyword evidence="7 12" id="KW-0479">Metal-binding</keyword>
<comment type="caution">
    <text evidence="14">The sequence shown here is derived from an EMBL/GenBank/DDBJ whole genome shotgun (WGS) entry which is preliminary data.</text>
</comment>
<keyword evidence="6 13" id="KW-0963">Cytoplasm</keyword>
<dbReference type="Gene3D" id="3.30.1240.20">
    <property type="match status" value="1"/>
</dbReference>
<dbReference type="Pfam" id="PF03332">
    <property type="entry name" value="PMM"/>
    <property type="match status" value="1"/>
</dbReference>
<evidence type="ECO:0000256" key="13">
    <source>
        <dbReference type="RuleBase" id="RU361118"/>
    </source>
</evidence>
<evidence type="ECO:0000256" key="9">
    <source>
        <dbReference type="ARBA" id="ARBA00023235"/>
    </source>
</evidence>
<evidence type="ECO:0000313" key="14">
    <source>
        <dbReference type="EMBL" id="CAD5118324.1"/>
    </source>
</evidence>
<dbReference type="GO" id="GO:0005829">
    <property type="term" value="C:cytosol"/>
    <property type="evidence" value="ECO:0007669"/>
    <property type="project" value="TreeGrafter"/>
</dbReference>
<name>A0A7I8VPZ7_9ANNE</name>
<dbReference type="GO" id="GO:0006013">
    <property type="term" value="P:mannose metabolic process"/>
    <property type="evidence" value="ECO:0007669"/>
    <property type="project" value="TreeGrafter"/>
</dbReference>
<organism evidence="14 15">
    <name type="scientific">Dimorphilus gyrociliatus</name>
    <dbReference type="NCBI Taxonomy" id="2664684"/>
    <lineage>
        <taxon>Eukaryota</taxon>
        <taxon>Metazoa</taxon>
        <taxon>Spiralia</taxon>
        <taxon>Lophotrochozoa</taxon>
        <taxon>Annelida</taxon>
        <taxon>Polychaeta</taxon>
        <taxon>Polychaeta incertae sedis</taxon>
        <taxon>Dinophilidae</taxon>
        <taxon>Dimorphilus</taxon>
    </lineage>
</organism>
<dbReference type="Proteomes" id="UP000549394">
    <property type="component" value="Unassembled WGS sequence"/>
</dbReference>
<evidence type="ECO:0000256" key="8">
    <source>
        <dbReference type="ARBA" id="ARBA00022842"/>
    </source>
</evidence>
<evidence type="ECO:0000256" key="12">
    <source>
        <dbReference type="PIRSR" id="PIRSR605002-3"/>
    </source>
</evidence>
<keyword evidence="9 13" id="KW-0413">Isomerase</keyword>
<dbReference type="AlphaFoldDB" id="A0A7I8VPZ7"/>
<feature type="binding site" evidence="12">
    <location>
        <position position="234"/>
    </location>
    <ligand>
        <name>Mg(2+)</name>
        <dbReference type="ChEBI" id="CHEBI:18420"/>
        <label>1</label>
    </ligand>
</feature>
<comment type="pathway">
    <text evidence="2 13">Nucleotide-sugar biosynthesis; GDP-alpha-D-mannose biosynthesis; alpha-D-mannose 1-phosphate from D-fructose 6-phosphate: step 2/2.</text>
</comment>
<keyword evidence="8 12" id="KW-0460">Magnesium</keyword>
<feature type="binding site" evidence="12">
    <location>
        <position position="231"/>
    </location>
    <ligand>
        <name>Mg(2+)</name>
        <dbReference type="ChEBI" id="CHEBI:18420"/>
        <label>1</label>
    </ligand>
</feature>
<evidence type="ECO:0000256" key="4">
    <source>
        <dbReference type="ARBA" id="ARBA00011738"/>
    </source>
</evidence>
<dbReference type="GO" id="GO:0046872">
    <property type="term" value="F:metal ion binding"/>
    <property type="evidence" value="ECO:0007669"/>
    <property type="project" value="UniProtKB-KW"/>
</dbReference>